<feature type="transmembrane region" description="Helical" evidence="1">
    <location>
        <begin position="79"/>
        <end position="101"/>
    </location>
</feature>
<dbReference type="Proteomes" id="UP001209878">
    <property type="component" value="Unassembled WGS sequence"/>
</dbReference>
<keyword evidence="3" id="KW-1185">Reference proteome</keyword>
<sequence>MEVGGPLANHRLTLSSCQSSRKATFRDAIFSGLPRKYDKVVAISTDTYTMKFLVVFFLLQAVLLASAQESINPHQGVNVFYNAGLALTMCFLILGTCTIGVNCIHSKCVKHQQ</sequence>
<keyword evidence="1" id="KW-0472">Membrane</keyword>
<proteinExistence type="predicted"/>
<reference evidence="2" key="1">
    <citation type="journal article" date="2023" name="Mol. Biol. Evol.">
        <title>Third-Generation Sequencing Reveals the Adaptive Role of the Epigenome in Three Deep-Sea Polychaetes.</title>
        <authorList>
            <person name="Perez M."/>
            <person name="Aroh O."/>
            <person name="Sun Y."/>
            <person name="Lan Y."/>
            <person name="Juniper S.K."/>
            <person name="Young C.R."/>
            <person name="Angers B."/>
            <person name="Qian P.Y."/>
        </authorList>
    </citation>
    <scope>NUCLEOTIDE SEQUENCE</scope>
    <source>
        <strain evidence="2">R07B-5</strain>
    </source>
</reference>
<evidence type="ECO:0000256" key="1">
    <source>
        <dbReference type="SAM" id="Phobius"/>
    </source>
</evidence>
<evidence type="ECO:0000313" key="2">
    <source>
        <dbReference type="EMBL" id="KAK2171475.1"/>
    </source>
</evidence>
<name>A0AAD9NIN9_RIDPI</name>
<protein>
    <submittedName>
        <fullName evidence="2">Uncharacterized protein</fullName>
    </submittedName>
</protein>
<comment type="caution">
    <text evidence="2">The sequence shown here is derived from an EMBL/GenBank/DDBJ whole genome shotgun (WGS) entry which is preliminary data.</text>
</comment>
<accession>A0AAD9NIN9</accession>
<evidence type="ECO:0000313" key="3">
    <source>
        <dbReference type="Proteomes" id="UP001209878"/>
    </source>
</evidence>
<organism evidence="2 3">
    <name type="scientific">Ridgeia piscesae</name>
    <name type="common">Tubeworm</name>
    <dbReference type="NCBI Taxonomy" id="27915"/>
    <lineage>
        <taxon>Eukaryota</taxon>
        <taxon>Metazoa</taxon>
        <taxon>Spiralia</taxon>
        <taxon>Lophotrochozoa</taxon>
        <taxon>Annelida</taxon>
        <taxon>Polychaeta</taxon>
        <taxon>Sedentaria</taxon>
        <taxon>Canalipalpata</taxon>
        <taxon>Sabellida</taxon>
        <taxon>Siboglinidae</taxon>
        <taxon>Ridgeia</taxon>
    </lineage>
</organism>
<feature type="transmembrane region" description="Helical" evidence="1">
    <location>
        <begin position="48"/>
        <end position="67"/>
    </location>
</feature>
<gene>
    <name evidence="2" type="ORF">NP493_1060g00019</name>
</gene>
<keyword evidence="1" id="KW-1133">Transmembrane helix</keyword>
<keyword evidence="1" id="KW-0812">Transmembrane</keyword>
<dbReference type="EMBL" id="JAODUO010001060">
    <property type="protein sequence ID" value="KAK2171475.1"/>
    <property type="molecule type" value="Genomic_DNA"/>
</dbReference>
<dbReference type="AlphaFoldDB" id="A0AAD9NIN9"/>